<dbReference type="PROSITE" id="PS51257">
    <property type="entry name" value="PROKAR_LIPOPROTEIN"/>
    <property type="match status" value="1"/>
</dbReference>
<dbReference type="Proteomes" id="UP000256373">
    <property type="component" value="Unassembled WGS sequence"/>
</dbReference>
<evidence type="ECO:0000256" key="1">
    <source>
        <dbReference type="SAM" id="SignalP"/>
    </source>
</evidence>
<evidence type="ECO:0000313" key="2">
    <source>
        <dbReference type="EMBL" id="REA58101.1"/>
    </source>
</evidence>
<sequence length="251" mass="27623">MKKSTCLPVFLMLCLILLGACSKDTAPQPEQPAIEKTKAELSTEILGKWTLGLESVRTLAETGSIEFLADSTFIYQELNKNGVVGKYLVVSGNEITLANNGKVSGISIEGTKLSGSVTWNANTVKVSGDKVSIAITGSKTELLARAWTLTKFEDGYILNDNDLGADKINVIFSKAGTYFGQFLAGTHIVEEANMNWKWHSTKSDRLVYWETGSQVNEEKNYVIIRELTSSILKTTEYTDGEETNFTFIPLK</sequence>
<keyword evidence="3" id="KW-1185">Reference proteome</keyword>
<keyword evidence="1" id="KW-0732">Signal</keyword>
<dbReference type="AlphaFoldDB" id="A0A3D8Y654"/>
<evidence type="ECO:0000313" key="3">
    <source>
        <dbReference type="Proteomes" id="UP000256373"/>
    </source>
</evidence>
<reference evidence="2 3" key="1">
    <citation type="submission" date="2018-07" db="EMBL/GenBank/DDBJ databases">
        <title>Dyadobacter roseus sp. nov., isolated from rose rhizosphere soil.</title>
        <authorList>
            <person name="Chen L."/>
        </authorList>
    </citation>
    <scope>NUCLEOTIDE SEQUENCE [LARGE SCALE GENOMIC DNA]</scope>
    <source>
        <strain evidence="2 3">RS19</strain>
    </source>
</reference>
<feature type="signal peptide" evidence="1">
    <location>
        <begin position="1"/>
        <end position="22"/>
    </location>
</feature>
<proteinExistence type="predicted"/>
<organism evidence="2 3">
    <name type="scientific">Dyadobacter luteus</name>
    <dbReference type="NCBI Taxonomy" id="2259619"/>
    <lineage>
        <taxon>Bacteria</taxon>
        <taxon>Pseudomonadati</taxon>
        <taxon>Bacteroidota</taxon>
        <taxon>Cytophagia</taxon>
        <taxon>Cytophagales</taxon>
        <taxon>Spirosomataceae</taxon>
        <taxon>Dyadobacter</taxon>
    </lineage>
</organism>
<feature type="chain" id="PRO_5017662752" description="Lipocalin-like domain-containing protein" evidence="1">
    <location>
        <begin position="23"/>
        <end position="251"/>
    </location>
</feature>
<comment type="caution">
    <text evidence="2">The sequence shown here is derived from an EMBL/GenBank/DDBJ whole genome shotgun (WGS) entry which is preliminary data.</text>
</comment>
<evidence type="ECO:0008006" key="4">
    <source>
        <dbReference type="Google" id="ProtNLM"/>
    </source>
</evidence>
<dbReference type="EMBL" id="QNUL01000023">
    <property type="protein sequence ID" value="REA58101.1"/>
    <property type="molecule type" value="Genomic_DNA"/>
</dbReference>
<name>A0A3D8Y654_9BACT</name>
<protein>
    <recommendedName>
        <fullName evidence="4">Lipocalin-like domain-containing protein</fullName>
    </recommendedName>
</protein>
<gene>
    <name evidence="2" type="ORF">DSL64_22220</name>
</gene>
<accession>A0A3D8Y654</accession>